<sequence length="38" mass="4774">MKSRRKQNRQRHMWFNLWQYELSPADQPNMTPVKVSER</sequence>
<accession>A0A841GQ27</accession>
<dbReference type="AlphaFoldDB" id="A0A841GQ27"/>
<keyword evidence="2" id="KW-1185">Reference proteome</keyword>
<proteinExistence type="predicted"/>
<evidence type="ECO:0000313" key="2">
    <source>
        <dbReference type="Proteomes" id="UP000585721"/>
    </source>
</evidence>
<protein>
    <submittedName>
        <fullName evidence="1">Uncharacterized protein</fullName>
    </submittedName>
</protein>
<name>A0A841GQ27_9GAMM</name>
<organism evidence="1 2">
    <name type="scientific">Tolumonas osonensis</name>
    <dbReference type="NCBI Taxonomy" id="675874"/>
    <lineage>
        <taxon>Bacteria</taxon>
        <taxon>Pseudomonadati</taxon>
        <taxon>Pseudomonadota</taxon>
        <taxon>Gammaproteobacteria</taxon>
        <taxon>Aeromonadales</taxon>
        <taxon>Aeromonadaceae</taxon>
        <taxon>Tolumonas</taxon>
    </lineage>
</organism>
<reference evidence="1 2" key="1">
    <citation type="submission" date="2020-08" db="EMBL/GenBank/DDBJ databases">
        <title>Genomic Encyclopedia of Type Strains, Phase IV (KMG-IV): sequencing the most valuable type-strain genomes for metagenomic binning, comparative biology and taxonomic classification.</title>
        <authorList>
            <person name="Goeker M."/>
        </authorList>
    </citation>
    <scope>NUCLEOTIDE SEQUENCE [LARGE SCALE GENOMIC DNA]</scope>
    <source>
        <strain evidence="1 2">DSM 22975</strain>
    </source>
</reference>
<dbReference type="Proteomes" id="UP000585721">
    <property type="component" value="Unassembled WGS sequence"/>
</dbReference>
<gene>
    <name evidence="1" type="ORF">HNR75_001581</name>
</gene>
<dbReference type="EMBL" id="JACHGR010000005">
    <property type="protein sequence ID" value="MBB6055663.1"/>
    <property type="molecule type" value="Genomic_DNA"/>
</dbReference>
<comment type="caution">
    <text evidence="1">The sequence shown here is derived from an EMBL/GenBank/DDBJ whole genome shotgun (WGS) entry which is preliminary data.</text>
</comment>
<evidence type="ECO:0000313" key="1">
    <source>
        <dbReference type="EMBL" id="MBB6055663.1"/>
    </source>
</evidence>